<evidence type="ECO:0000313" key="2">
    <source>
        <dbReference type="Proteomes" id="UP000001025"/>
    </source>
</evidence>
<dbReference type="KEGG" id="rba:RB11674"/>
<dbReference type="AlphaFoldDB" id="Q7UE00"/>
<dbReference type="EMBL" id="BX294153">
    <property type="protein sequence ID" value="CAD79255.1"/>
    <property type="molecule type" value="Genomic_DNA"/>
</dbReference>
<dbReference type="EnsemblBacteria" id="CAD79255">
    <property type="protein sequence ID" value="CAD79255"/>
    <property type="gene ID" value="RB11674"/>
</dbReference>
<accession>Q7UE00</accession>
<protein>
    <submittedName>
        <fullName evidence="1">Uncharacterized protein</fullName>
    </submittedName>
</protein>
<reference evidence="1 2" key="1">
    <citation type="journal article" date="2003" name="Proc. Natl. Acad. Sci. U.S.A.">
        <title>Complete genome sequence of the marine planctomycete Pirellula sp. strain 1.</title>
        <authorList>
            <person name="Gloeckner F.O."/>
            <person name="Kube M."/>
            <person name="Bauer M."/>
            <person name="Teeling H."/>
            <person name="Lombardot T."/>
            <person name="Ludwig W."/>
            <person name="Gade D."/>
            <person name="Beck A."/>
            <person name="Borzym K."/>
            <person name="Heitmann K."/>
            <person name="Rabus R."/>
            <person name="Schlesner H."/>
            <person name="Amann R."/>
            <person name="Reinhardt R."/>
        </authorList>
    </citation>
    <scope>NUCLEOTIDE SEQUENCE [LARGE SCALE GENOMIC DNA]</scope>
    <source>
        <strain evidence="2">DSM 10527 / NCIMB 13988 / SH1</strain>
    </source>
</reference>
<proteinExistence type="predicted"/>
<sequence>MPIQLDELIFRRNSIFEMIERSEDRFVFSVFKDVSCGQYFYSAWPSVGLSWLDGSPSSVMATRHGSKSTRRKFAAMHVPRSIAVETFWTSVNVNRPLSRLPNKAVILLKAKLAIIQVLRQRIRTLGHPRAVSRYRGLGTTLPTTAHLITINRRHTTITLPHSPTRVMATKVVTTRTRISHQVTTHNHKPLNRIGGTRLRRLGLLNIVELIERLRLDAVTRVARYGQLGMLSYVCHVTHP</sequence>
<name>Q7UE00_RHOBA</name>
<organism evidence="1 2">
    <name type="scientific">Rhodopirellula baltica (strain DSM 10527 / NCIMB 13988 / SH1)</name>
    <dbReference type="NCBI Taxonomy" id="243090"/>
    <lineage>
        <taxon>Bacteria</taxon>
        <taxon>Pseudomonadati</taxon>
        <taxon>Planctomycetota</taxon>
        <taxon>Planctomycetia</taxon>
        <taxon>Pirellulales</taxon>
        <taxon>Pirellulaceae</taxon>
        <taxon>Rhodopirellula</taxon>
    </lineage>
</organism>
<keyword evidence="2" id="KW-1185">Reference proteome</keyword>
<evidence type="ECO:0000313" key="1">
    <source>
        <dbReference type="EMBL" id="CAD79255.1"/>
    </source>
</evidence>
<gene>
    <name evidence="1" type="ordered locus">RB11674</name>
</gene>
<dbReference type="InParanoid" id="Q7UE00"/>
<dbReference type="HOGENOM" id="CLU_1160342_0_0_0"/>
<dbReference type="Proteomes" id="UP000001025">
    <property type="component" value="Chromosome"/>
</dbReference>